<proteinExistence type="predicted"/>
<protein>
    <submittedName>
        <fullName evidence="3">Quercetin dioxygenase-like cupin family protein</fullName>
    </submittedName>
</protein>
<dbReference type="Proteomes" id="UP001519332">
    <property type="component" value="Unassembled WGS sequence"/>
</dbReference>
<keyword evidence="4" id="KW-1185">Reference proteome</keyword>
<dbReference type="EMBL" id="JAGINW010000001">
    <property type="protein sequence ID" value="MBP2326372.1"/>
    <property type="molecule type" value="Genomic_DNA"/>
</dbReference>
<comment type="caution">
    <text evidence="3">The sequence shown here is derived from an EMBL/GenBank/DDBJ whole genome shotgun (WGS) entry which is preliminary data.</text>
</comment>
<reference evidence="3 4" key="1">
    <citation type="submission" date="2021-03" db="EMBL/GenBank/DDBJ databases">
        <title>Sequencing the genomes of 1000 actinobacteria strains.</title>
        <authorList>
            <person name="Klenk H.-P."/>
        </authorList>
    </citation>
    <scope>NUCLEOTIDE SEQUENCE [LARGE SCALE GENOMIC DNA]</scope>
    <source>
        <strain evidence="3 4">DSM 46670</strain>
    </source>
</reference>
<dbReference type="InterPro" id="IPR013096">
    <property type="entry name" value="Cupin_2"/>
</dbReference>
<gene>
    <name evidence="3" type="ORF">JOF56_006757</name>
</gene>
<dbReference type="SUPFAM" id="SSF51182">
    <property type="entry name" value="RmlC-like cupins"/>
    <property type="match status" value="1"/>
</dbReference>
<name>A0ABS4TPP5_9PSEU</name>
<evidence type="ECO:0000313" key="3">
    <source>
        <dbReference type="EMBL" id="MBP2326372.1"/>
    </source>
</evidence>
<organism evidence="3 4">
    <name type="scientific">Kibdelosporangium banguiense</name>
    <dbReference type="NCBI Taxonomy" id="1365924"/>
    <lineage>
        <taxon>Bacteria</taxon>
        <taxon>Bacillati</taxon>
        <taxon>Actinomycetota</taxon>
        <taxon>Actinomycetes</taxon>
        <taxon>Pseudonocardiales</taxon>
        <taxon>Pseudonocardiaceae</taxon>
        <taxon>Kibdelosporangium</taxon>
    </lineage>
</organism>
<dbReference type="CDD" id="cd06988">
    <property type="entry name" value="cupin_DddK"/>
    <property type="match status" value="1"/>
</dbReference>
<evidence type="ECO:0000256" key="1">
    <source>
        <dbReference type="ARBA" id="ARBA00022723"/>
    </source>
</evidence>
<evidence type="ECO:0000259" key="2">
    <source>
        <dbReference type="Pfam" id="PF07883"/>
    </source>
</evidence>
<dbReference type="InterPro" id="IPR051610">
    <property type="entry name" value="GPI/OXD"/>
</dbReference>
<dbReference type="PANTHER" id="PTHR35848">
    <property type="entry name" value="OXALATE-BINDING PROTEIN"/>
    <property type="match status" value="1"/>
</dbReference>
<dbReference type="Pfam" id="PF07883">
    <property type="entry name" value="Cupin_2"/>
    <property type="match status" value="1"/>
</dbReference>
<keyword evidence="1" id="KW-0479">Metal-binding</keyword>
<dbReference type="PANTHER" id="PTHR35848:SF6">
    <property type="entry name" value="CUPIN TYPE-2 DOMAIN-CONTAINING PROTEIN"/>
    <property type="match status" value="1"/>
</dbReference>
<accession>A0ABS4TPP5</accession>
<dbReference type="InterPro" id="IPR014710">
    <property type="entry name" value="RmlC-like_jellyroll"/>
</dbReference>
<dbReference type="InterPro" id="IPR011051">
    <property type="entry name" value="RmlC_Cupin_sf"/>
</dbReference>
<dbReference type="RefSeq" id="WP_209643444.1">
    <property type="nucleotide sequence ID" value="NZ_JAGINW010000001.1"/>
</dbReference>
<sequence>MEIRPLVREEMPFENGAYGQRLLPWQALNAPFEGAWVTVPAHGATGAHEHHEYELFIAISGNAEIETDGERKPFKAGDLEFHAPHKLHRVINESDTDFEFYAIWWDTDMSSKFLTRHEEQA</sequence>
<evidence type="ECO:0000313" key="4">
    <source>
        <dbReference type="Proteomes" id="UP001519332"/>
    </source>
</evidence>
<feature type="domain" description="Cupin type-2" evidence="2">
    <location>
        <begin position="36"/>
        <end position="104"/>
    </location>
</feature>
<dbReference type="Gene3D" id="2.60.120.10">
    <property type="entry name" value="Jelly Rolls"/>
    <property type="match status" value="1"/>
</dbReference>